<proteinExistence type="predicted"/>
<feature type="domain" description="GAG-pre-integrase" evidence="1">
    <location>
        <begin position="107"/>
        <end position="171"/>
    </location>
</feature>
<sequence length="171" mass="19097">MTSQPEKVMVEDDLVAEVVDVVEGEPMGSSTVEELSAICATVKLAFKDIDESEKKLVRLGDNKRVQVEGKVNGLCYSILFDDGVCVIEDKKSGQIMACVHMVENMIFPLEVSNVDKKVLVPSERNATNLWHFRYGHLNVRRLKLLSQKGMVHGLPNINTLDELYEGCIFGK</sequence>
<evidence type="ECO:0000259" key="1">
    <source>
        <dbReference type="Pfam" id="PF13976"/>
    </source>
</evidence>
<dbReference type="AlphaFoldDB" id="A0AA88R9Z3"/>
<dbReference type="Pfam" id="PF13976">
    <property type="entry name" value="gag_pre-integrs"/>
    <property type="match status" value="1"/>
</dbReference>
<reference evidence="2" key="1">
    <citation type="submission" date="2022-12" db="EMBL/GenBank/DDBJ databases">
        <title>Draft genome assemblies for two species of Escallonia (Escalloniales).</title>
        <authorList>
            <person name="Chanderbali A."/>
            <person name="Dervinis C."/>
            <person name="Anghel I."/>
            <person name="Soltis D."/>
            <person name="Soltis P."/>
            <person name="Zapata F."/>
        </authorList>
    </citation>
    <scope>NUCLEOTIDE SEQUENCE</scope>
    <source>
        <strain evidence="2">UCBG92.1500</strain>
        <tissue evidence="2">Leaf</tissue>
    </source>
</reference>
<name>A0AA88R9Z3_9ASTE</name>
<dbReference type="Proteomes" id="UP001187471">
    <property type="component" value="Unassembled WGS sequence"/>
</dbReference>
<evidence type="ECO:0000313" key="2">
    <source>
        <dbReference type="EMBL" id="KAK2981294.1"/>
    </source>
</evidence>
<evidence type="ECO:0000313" key="3">
    <source>
        <dbReference type="Proteomes" id="UP001187471"/>
    </source>
</evidence>
<dbReference type="EMBL" id="JAVXUO010001545">
    <property type="protein sequence ID" value="KAK2981294.1"/>
    <property type="molecule type" value="Genomic_DNA"/>
</dbReference>
<accession>A0AA88R9Z3</accession>
<gene>
    <name evidence="2" type="ORF">RJ640_006995</name>
</gene>
<protein>
    <recommendedName>
        <fullName evidence="1">GAG-pre-integrase domain-containing protein</fullName>
    </recommendedName>
</protein>
<dbReference type="InterPro" id="IPR025724">
    <property type="entry name" value="GAG-pre-integrase_dom"/>
</dbReference>
<keyword evidence="3" id="KW-1185">Reference proteome</keyword>
<organism evidence="2 3">
    <name type="scientific">Escallonia rubra</name>
    <dbReference type="NCBI Taxonomy" id="112253"/>
    <lineage>
        <taxon>Eukaryota</taxon>
        <taxon>Viridiplantae</taxon>
        <taxon>Streptophyta</taxon>
        <taxon>Embryophyta</taxon>
        <taxon>Tracheophyta</taxon>
        <taxon>Spermatophyta</taxon>
        <taxon>Magnoliopsida</taxon>
        <taxon>eudicotyledons</taxon>
        <taxon>Gunneridae</taxon>
        <taxon>Pentapetalae</taxon>
        <taxon>asterids</taxon>
        <taxon>campanulids</taxon>
        <taxon>Escalloniales</taxon>
        <taxon>Escalloniaceae</taxon>
        <taxon>Escallonia</taxon>
    </lineage>
</organism>
<comment type="caution">
    <text evidence="2">The sequence shown here is derived from an EMBL/GenBank/DDBJ whole genome shotgun (WGS) entry which is preliminary data.</text>
</comment>